<evidence type="ECO:0000256" key="7">
    <source>
        <dbReference type="ARBA" id="ARBA00023136"/>
    </source>
</evidence>
<protein>
    <submittedName>
        <fullName evidence="10">Microcin C transport system permease protein</fullName>
    </submittedName>
</protein>
<dbReference type="Gene3D" id="1.10.3720.10">
    <property type="entry name" value="MetI-like"/>
    <property type="match status" value="1"/>
</dbReference>
<comment type="subcellular location">
    <subcellularLocation>
        <location evidence="1">Cell inner membrane</location>
        <topology evidence="1">Multi-pass membrane protein</topology>
    </subcellularLocation>
    <subcellularLocation>
        <location evidence="8">Cell membrane</location>
        <topology evidence="8">Multi-pass membrane protein</topology>
    </subcellularLocation>
</comment>
<dbReference type="GO" id="GO:0042884">
    <property type="term" value="P:microcin transport"/>
    <property type="evidence" value="ECO:0007669"/>
    <property type="project" value="TreeGrafter"/>
</dbReference>
<evidence type="ECO:0000256" key="1">
    <source>
        <dbReference type="ARBA" id="ARBA00004429"/>
    </source>
</evidence>
<evidence type="ECO:0000256" key="8">
    <source>
        <dbReference type="RuleBase" id="RU363032"/>
    </source>
</evidence>
<dbReference type="Proteomes" id="UP000294664">
    <property type="component" value="Unassembled WGS sequence"/>
</dbReference>
<evidence type="ECO:0000256" key="6">
    <source>
        <dbReference type="ARBA" id="ARBA00022989"/>
    </source>
</evidence>
<dbReference type="Pfam" id="PF00528">
    <property type="entry name" value="BPD_transp_1"/>
    <property type="match status" value="1"/>
</dbReference>
<feature type="transmembrane region" description="Helical" evidence="8">
    <location>
        <begin position="42"/>
        <end position="62"/>
    </location>
</feature>
<dbReference type="GO" id="GO:0005886">
    <property type="term" value="C:plasma membrane"/>
    <property type="evidence" value="ECO:0007669"/>
    <property type="project" value="UniProtKB-SubCell"/>
</dbReference>
<evidence type="ECO:0000256" key="2">
    <source>
        <dbReference type="ARBA" id="ARBA00022448"/>
    </source>
</evidence>
<dbReference type="PANTHER" id="PTHR30325:SF0">
    <property type="entry name" value="INNER MEMBRANE ABC TRANSPORTER PERMEASE PROTEIN YEJE"/>
    <property type="match status" value="1"/>
</dbReference>
<keyword evidence="4" id="KW-0997">Cell inner membrane</keyword>
<dbReference type="CDD" id="cd06261">
    <property type="entry name" value="TM_PBP2"/>
    <property type="match status" value="1"/>
</dbReference>
<dbReference type="InterPro" id="IPR035906">
    <property type="entry name" value="MetI-like_sf"/>
</dbReference>
<feature type="transmembrane region" description="Helical" evidence="8">
    <location>
        <begin position="350"/>
        <end position="372"/>
    </location>
</feature>
<feature type="transmembrane region" description="Helical" evidence="8">
    <location>
        <begin position="303"/>
        <end position="330"/>
    </location>
</feature>
<organism evidence="10 11">
    <name type="scientific">Aquabacter spiritensis</name>
    <dbReference type="NCBI Taxonomy" id="933073"/>
    <lineage>
        <taxon>Bacteria</taxon>
        <taxon>Pseudomonadati</taxon>
        <taxon>Pseudomonadota</taxon>
        <taxon>Alphaproteobacteria</taxon>
        <taxon>Hyphomicrobiales</taxon>
        <taxon>Xanthobacteraceae</taxon>
        <taxon>Aquabacter</taxon>
    </lineage>
</organism>
<feature type="domain" description="ABC transmembrane type-1" evidence="9">
    <location>
        <begin position="184"/>
        <end position="376"/>
    </location>
</feature>
<keyword evidence="2 8" id="KW-0813">Transport</keyword>
<dbReference type="InterPro" id="IPR000515">
    <property type="entry name" value="MetI-like"/>
</dbReference>
<evidence type="ECO:0000256" key="5">
    <source>
        <dbReference type="ARBA" id="ARBA00022692"/>
    </source>
</evidence>
<evidence type="ECO:0000259" key="9">
    <source>
        <dbReference type="PROSITE" id="PS50928"/>
    </source>
</evidence>
<dbReference type="SUPFAM" id="SSF161098">
    <property type="entry name" value="MetI-like"/>
    <property type="match status" value="1"/>
</dbReference>
<sequence length="386" mass="42995">MDTRTDSAPAATLPPAAKVKKDWLSPLNRRRLRNFRGNRRGWWSFCLFMVLFVGSLFAEFLANDRPILVEYDGAYYMPVFHDYPETRFGGDFETTTDFRDPFVQRLIAEKGGWMVWPPVRFSYSTHNLDLPTPAPSPPTWMLTEAQCKTVAERKGVSGCAGLEYNWLGTDDQGRDVLARLIYGFRISVLFGLALTIVSSVVGVAAGAVQGYFGGWVDLLFQRFIEIWTSIPSLYLLLIVSSVLVPGFWVLLGILLLFSWVSLVGLVRAEFLRARNFEYVQAARALGVGNFTIMMRHLLPNAMVATLTFLPFILSSSVMTLTALDFLGFGLPPGSPSLGELLAQGKANVQAPWLGLTGFFTVALMLSLLIFVGEAIRDAFDPRKTFT</sequence>
<dbReference type="RefSeq" id="WP_132030095.1">
    <property type="nucleotide sequence ID" value="NZ_SMAI01000002.1"/>
</dbReference>
<keyword evidence="7 8" id="KW-0472">Membrane</keyword>
<evidence type="ECO:0000256" key="4">
    <source>
        <dbReference type="ARBA" id="ARBA00022519"/>
    </source>
</evidence>
<name>A0A4R3M5T8_9HYPH</name>
<keyword evidence="11" id="KW-1185">Reference proteome</keyword>
<evidence type="ECO:0000313" key="10">
    <source>
        <dbReference type="EMBL" id="TCT06605.1"/>
    </source>
</evidence>
<keyword evidence="5 8" id="KW-0812">Transmembrane</keyword>
<feature type="transmembrane region" description="Helical" evidence="8">
    <location>
        <begin position="232"/>
        <end position="265"/>
    </location>
</feature>
<keyword evidence="6 8" id="KW-1133">Transmembrane helix</keyword>
<feature type="transmembrane region" description="Helical" evidence="8">
    <location>
        <begin position="188"/>
        <end position="212"/>
    </location>
</feature>
<comment type="similarity">
    <text evidence="8">Belongs to the binding-protein-dependent transport system permease family.</text>
</comment>
<evidence type="ECO:0000256" key="3">
    <source>
        <dbReference type="ARBA" id="ARBA00022475"/>
    </source>
</evidence>
<dbReference type="GO" id="GO:0055085">
    <property type="term" value="P:transmembrane transport"/>
    <property type="evidence" value="ECO:0007669"/>
    <property type="project" value="InterPro"/>
</dbReference>
<dbReference type="PROSITE" id="PS50928">
    <property type="entry name" value="ABC_TM1"/>
    <property type="match status" value="1"/>
</dbReference>
<gene>
    <name evidence="10" type="ORF">EDC64_10282</name>
</gene>
<dbReference type="EMBL" id="SMAI01000002">
    <property type="protein sequence ID" value="TCT06605.1"/>
    <property type="molecule type" value="Genomic_DNA"/>
</dbReference>
<proteinExistence type="inferred from homology"/>
<keyword evidence="3" id="KW-1003">Cell membrane</keyword>
<reference evidence="10 11" key="1">
    <citation type="submission" date="2019-03" db="EMBL/GenBank/DDBJ databases">
        <title>Genomic Encyclopedia of Type Strains, Phase IV (KMG-IV): sequencing the most valuable type-strain genomes for metagenomic binning, comparative biology and taxonomic classification.</title>
        <authorList>
            <person name="Goeker M."/>
        </authorList>
    </citation>
    <scope>NUCLEOTIDE SEQUENCE [LARGE SCALE GENOMIC DNA]</scope>
    <source>
        <strain evidence="10 11">DSM 9035</strain>
    </source>
</reference>
<evidence type="ECO:0000313" key="11">
    <source>
        <dbReference type="Proteomes" id="UP000294664"/>
    </source>
</evidence>
<dbReference type="FunFam" id="1.10.3720.10:FF:000005">
    <property type="entry name" value="Microcin C ABC transporter permease"/>
    <property type="match status" value="1"/>
</dbReference>
<dbReference type="AlphaFoldDB" id="A0A4R3M5T8"/>
<dbReference type="PANTHER" id="PTHR30325">
    <property type="entry name" value="MEMBRANE COMPONENT OF ABC TRANSPORTER"/>
    <property type="match status" value="1"/>
</dbReference>
<comment type="caution">
    <text evidence="10">The sequence shown here is derived from an EMBL/GenBank/DDBJ whole genome shotgun (WGS) entry which is preliminary data.</text>
</comment>
<dbReference type="OrthoDB" id="9766870at2"/>
<accession>A0A4R3M5T8</accession>